<organism evidence="1 2">
    <name type="scientific">Wuchereria bancrofti</name>
    <dbReference type="NCBI Taxonomy" id="6293"/>
    <lineage>
        <taxon>Eukaryota</taxon>
        <taxon>Metazoa</taxon>
        <taxon>Ecdysozoa</taxon>
        <taxon>Nematoda</taxon>
        <taxon>Chromadorea</taxon>
        <taxon>Rhabditida</taxon>
        <taxon>Spirurina</taxon>
        <taxon>Spiruromorpha</taxon>
        <taxon>Filarioidea</taxon>
        <taxon>Onchocercidae</taxon>
        <taxon>Wuchereria</taxon>
    </lineage>
</organism>
<dbReference type="EMBL" id="UYWW01010672">
    <property type="protein sequence ID" value="VDM18020.1"/>
    <property type="molecule type" value="Genomic_DNA"/>
</dbReference>
<evidence type="ECO:0000313" key="1">
    <source>
        <dbReference type="EMBL" id="VDM18020.1"/>
    </source>
</evidence>
<sequence>MRLELYIGALETSNTKFIKHIGKATPSKKREEEETYAKMVDDEKGILNLITKSEDLHIND</sequence>
<dbReference type="Proteomes" id="UP000270924">
    <property type="component" value="Unassembled WGS sequence"/>
</dbReference>
<reference evidence="1 2" key="1">
    <citation type="submission" date="2018-11" db="EMBL/GenBank/DDBJ databases">
        <authorList>
            <consortium name="Pathogen Informatics"/>
        </authorList>
    </citation>
    <scope>NUCLEOTIDE SEQUENCE [LARGE SCALE GENOMIC DNA]</scope>
</reference>
<accession>A0A3P7E5X6</accession>
<dbReference type="AlphaFoldDB" id="A0A3P7E5X6"/>
<evidence type="ECO:0000313" key="2">
    <source>
        <dbReference type="Proteomes" id="UP000270924"/>
    </source>
</evidence>
<dbReference type="InParanoid" id="A0A3P7E5X6"/>
<protein>
    <submittedName>
        <fullName evidence="1">Uncharacterized protein</fullName>
    </submittedName>
</protein>
<name>A0A3P7E5X6_WUCBA</name>
<gene>
    <name evidence="1" type="ORF">WBA_LOCUS9951</name>
</gene>
<keyword evidence="2" id="KW-1185">Reference proteome</keyword>
<proteinExistence type="predicted"/>